<dbReference type="EMBL" id="BJUG01000019">
    <property type="protein sequence ID" value="GEK38192.1"/>
    <property type="molecule type" value="Genomic_DNA"/>
</dbReference>
<reference evidence="3 4" key="1">
    <citation type="submission" date="2019-07" db="EMBL/GenBank/DDBJ databases">
        <title>Whole genome shotgun sequence of Enterococcus thailandicus NBRC 101867.</title>
        <authorList>
            <person name="Hosoyama A."/>
            <person name="Uohara A."/>
            <person name="Ohji S."/>
            <person name="Ichikawa N."/>
        </authorList>
    </citation>
    <scope>NUCLEOTIDE SEQUENCE [LARGE SCALE GENOMIC DNA]</scope>
    <source>
        <strain evidence="3 4">NBRC 101867</strain>
    </source>
</reference>
<evidence type="ECO:0000259" key="2">
    <source>
        <dbReference type="Pfam" id="PF08924"/>
    </source>
</evidence>
<evidence type="ECO:0000313" key="4">
    <source>
        <dbReference type="Proteomes" id="UP000321361"/>
    </source>
</evidence>
<keyword evidence="1" id="KW-1133">Transmembrane helix</keyword>
<dbReference type="AlphaFoldDB" id="A0A510WGA3"/>
<dbReference type="RefSeq" id="WP_071869359.1">
    <property type="nucleotide sequence ID" value="NZ_BJUG01000019.1"/>
</dbReference>
<evidence type="ECO:0000256" key="1">
    <source>
        <dbReference type="SAM" id="Phobius"/>
    </source>
</evidence>
<dbReference type="OrthoDB" id="1795295at2"/>
<keyword evidence="1" id="KW-0812">Transmembrane</keyword>
<accession>A0A510WGA3</accession>
<gene>
    <name evidence="3" type="ORF">ETH01_24790</name>
</gene>
<dbReference type="Pfam" id="PF08924">
    <property type="entry name" value="Rv2525c_GlyHyd-like"/>
    <property type="match status" value="1"/>
</dbReference>
<protein>
    <recommendedName>
        <fullName evidence="2">Rv2525c-like glycoside hydrolase-like domain-containing protein</fullName>
    </recommendedName>
</protein>
<evidence type="ECO:0000313" key="3">
    <source>
        <dbReference type="EMBL" id="GEK38192.1"/>
    </source>
</evidence>
<organism evidence="3 4">
    <name type="scientific">Enterococcus thailandicus</name>
    <dbReference type="NCBI Taxonomy" id="417368"/>
    <lineage>
        <taxon>Bacteria</taxon>
        <taxon>Bacillati</taxon>
        <taxon>Bacillota</taxon>
        <taxon>Bacilli</taxon>
        <taxon>Lactobacillales</taxon>
        <taxon>Enterococcaceae</taxon>
        <taxon>Enterococcus</taxon>
    </lineage>
</organism>
<dbReference type="SUPFAM" id="SSF51445">
    <property type="entry name" value="(Trans)glycosidases"/>
    <property type="match status" value="1"/>
</dbReference>
<feature type="domain" description="Rv2525c-like glycoside hydrolase-like" evidence="2">
    <location>
        <begin position="172"/>
        <end position="340"/>
    </location>
</feature>
<feature type="transmembrane region" description="Helical" evidence="1">
    <location>
        <begin position="540"/>
        <end position="558"/>
    </location>
</feature>
<dbReference type="Gene3D" id="3.20.20.80">
    <property type="entry name" value="Glycosidases"/>
    <property type="match status" value="1"/>
</dbReference>
<dbReference type="InterPro" id="IPR015020">
    <property type="entry name" value="Rv2525c-like_Glyco_Hydro-like"/>
</dbReference>
<name>A0A510WGA3_ENTTH</name>
<dbReference type="CDD" id="cd06418">
    <property type="entry name" value="GH25_BacA-like"/>
    <property type="match status" value="1"/>
</dbReference>
<comment type="caution">
    <text evidence="3">The sequence shown here is derived from an EMBL/GenBank/DDBJ whole genome shotgun (WGS) entry which is preliminary data.</text>
</comment>
<dbReference type="Proteomes" id="UP000321361">
    <property type="component" value="Unassembled WGS sequence"/>
</dbReference>
<proteinExistence type="predicted"/>
<keyword evidence="1" id="KW-0472">Membrane</keyword>
<dbReference type="InterPro" id="IPR017853">
    <property type="entry name" value="GH"/>
</dbReference>
<sequence length="590" mass="64699">MSAFTLVQPGTSETRQIQQTLNRKYYKWTGILPCDGIYQRATNTALIYGIQVEIGIGDIANGYFGDGTRANYLKCYNQDLENYPNLVLLIQFALYQNVQNIFYGTVPFTGNLDSDTKSIISEFQNFMQLKEVQSGMPDLRTLLSMLQSNGDTSRAASGCDTAQQLTATQILTLKQNGYDIVGRYLTGTAGGEFIPKGLTREECLLLFENDINIFPIFQDNIYIPKPSLFSEPRGVGDARKAISAARGLGIPEGQIIYFAVDCDCQGWEISEYIIPYFTGIMKAMYDSGYHYGIYGTRNVCTTVEKAMSNEILSLKSIFVSNMSSGFSGNLGFPQPENWAFDQFYEPSGGIGSGVGNVLIDKVAVSGKNTGFSQLTNGLSMLDSFADLLGYKSLIGEEIRAGQEYQFSLWTLPADIDVTISFMNELSVLGESSLVLEVENGVLSPKAKLELDNYIDGIENTSYVENAIDGFVSGIRYEDVSFEVELKSDRSYSIKVIVNSKEFDYNGVSYTVSAEIEIEVHARFFDIDGIDEVVDEAMKNVPVIAASLVLGLLLGALIVGSGGTIIAAGATEAIKQIIAFFGMLALPTRKK</sequence>